<keyword evidence="3" id="KW-0804">Transcription</keyword>
<dbReference type="Pfam" id="PF12802">
    <property type="entry name" value="MarR_2"/>
    <property type="match status" value="1"/>
</dbReference>
<dbReference type="GO" id="GO:0006950">
    <property type="term" value="P:response to stress"/>
    <property type="evidence" value="ECO:0007669"/>
    <property type="project" value="TreeGrafter"/>
</dbReference>
<name>N6YR00_9RHOO</name>
<dbReference type="InterPro" id="IPR036388">
    <property type="entry name" value="WH-like_DNA-bd_sf"/>
</dbReference>
<evidence type="ECO:0000256" key="2">
    <source>
        <dbReference type="ARBA" id="ARBA00023125"/>
    </source>
</evidence>
<sequence length="164" mass="18143">MQPQGATPVRQAALVHGPMADELGFHLRRAQIAAFRHFAHAISAAEGITPGLYGMLQAIANNPGLSQSALAVAMDVDRSSIVKVVDQLEEKGLIVRDASPTDRRRYRLHMTVTGTQVLDRIEDAVMRQDRAFSARLDEAERATLIDFLKRLYQPDSEPPTLARE</sequence>
<dbReference type="GO" id="GO:0003677">
    <property type="term" value="F:DNA binding"/>
    <property type="evidence" value="ECO:0007669"/>
    <property type="project" value="UniProtKB-KW"/>
</dbReference>
<gene>
    <name evidence="5" type="ORF">C667_12393</name>
</gene>
<evidence type="ECO:0000256" key="3">
    <source>
        <dbReference type="ARBA" id="ARBA00023163"/>
    </source>
</evidence>
<dbReference type="PROSITE" id="PS50995">
    <property type="entry name" value="HTH_MARR_2"/>
    <property type="match status" value="1"/>
</dbReference>
<evidence type="ECO:0000256" key="1">
    <source>
        <dbReference type="ARBA" id="ARBA00023015"/>
    </source>
</evidence>
<dbReference type="PANTHER" id="PTHR33164">
    <property type="entry name" value="TRANSCRIPTIONAL REGULATOR, MARR FAMILY"/>
    <property type="match status" value="1"/>
</dbReference>
<dbReference type="InterPro" id="IPR039422">
    <property type="entry name" value="MarR/SlyA-like"/>
</dbReference>
<dbReference type="SUPFAM" id="SSF46785">
    <property type="entry name" value="Winged helix' DNA-binding domain"/>
    <property type="match status" value="1"/>
</dbReference>
<dbReference type="PANTHER" id="PTHR33164:SF89">
    <property type="entry name" value="MARR FAMILY REGULATORY PROTEIN"/>
    <property type="match status" value="1"/>
</dbReference>
<dbReference type="GO" id="GO:0003700">
    <property type="term" value="F:DNA-binding transcription factor activity"/>
    <property type="evidence" value="ECO:0007669"/>
    <property type="project" value="InterPro"/>
</dbReference>
<dbReference type="InterPro" id="IPR036390">
    <property type="entry name" value="WH_DNA-bd_sf"/>
</dbReference>
<dbReference type="InterPro" id="IPR000835">
    <property type="entry name" value="HTH_MarR-typ"/>
</dbReference>
<dbReference type="PRINTS" id="PR00598">
    <property type="entry name" value="HTHMARR"/>
</dbReference>
<dbReference type="AlphaFoldDB" id="N6YR00"/>
<evidence type="ECO:0000259" key="4">
    <source>
        <dbReference type="PROSITE" id="PS50995"/>
    </source>
</evidence>
<dbReference type="EMBL" id="AMXF01000085">
    <property type="protein sequence ID" value="ENO96741.1"/>
    <property type="molecule type" value="Genomic_DNA"/>
</dbReference>
<proteinExistence type="predicted"/>
<feature type="domain" description="HTH marR-type" evidence="4">
    <location>
        <begin position="20"/>
        <end position="153"/>
    </location>
</feature>
<dbReference type="Gene3D" id="1.10.10.10">
    <property type="entry name" value="Winged helix-like DNA-binding domain superfamily/Winged helix DNA-binding domain"/>
    <property type="match status" value="1"/>
</dbReference>
<reference evidence="5 6" key="1">
    <citation type="submission" date="2012-09" db="EMBL/GenBank/DDBJ databases">
        <title>Draft Genome Sequences of 6 Strains from Genus Thauera.</title>
        <authorList>
            <person name="Liu B."/>
            <person name="Shapleigh J.P."/>
            <person name="Frostegard A.H."/>
        </authorList>
    </citation>
    <scope>NUCLEOTIDE SEQUENCE [LARGE SCALE GENOMIC DNA]</scope>
    <source>
        <strain evidence="5 6">B4P</strain>
    </source>
</reference>
<keyword evidence="2" id="KW-0238">DNA-binding</keyword>
<dbReference type="PROSITE" id="PS01117">
    <property type="entry name" value="HTH_MARR_1"/>
    <property type="match status" value="1"/>
</dbReference>
<dbReference type="RefSeq" id="WP_004364360.1">
    <property type="nucleotide sequence ID" value="NZ_AMXF01000085.1"/>
</dbReference>
<comment type="caution">
    <text evidence="5">The sequence shown here is derived from an EMBL/GenBank/DDBJ whole genome shotgun (WGS) entry which is preliminary data.</text>
</comment>
<evidence type="ECO:0000313" key="6">
    <source>
        <dbReference type="Proteomes" id="UP000013047"/>
    </source>
</evidence>
<organism evidence="5 6">
    <name type="scientific">Thauera phenylacetica B4P</name>
    <dbReference type="NCBI Taxonomy" id="1234382"/>
    <lineage>
        <taxon>Bacteria</taxon>
        <taxon>Pseudomonadati</taxon>
        <taxon>Pseudomonadota</taxon>
        <taxon>Betaproteobacteria</taxon>
        <taxon>Rhodocyclales</taxon>
        <taxon>Zoogloeaceae</taxon>
        <taxon>Thauera</taxon>
    </lineage>
</organism>
<evidence type="ECO:0000313" key="5">
    <source>
        <dbReference type="EMBL" id="ENO96741.1"/>
    </source>
</evidence>
<dbReference type="InterPro" id="IPR023187">
    <property type="entry name" value="Tscrpt_reg_MarR-type_CS"/>
</dbReference>
<dbReference type="SMART" id="SM00347">
    <property type="entry name" value="HTH_MARR"/>
    <property type="match status" value="1"/>
</dbReference>
<keyword evidence="6" id="KW-1185">Reference proteome</keyword>
<accession>N6YR00</accession>
<keyword evidence="1" id="KW-0805">Transcription regulation</keyword>
<protein>
    <submittedName>
        <fullName evidence="5">MarR family transcriptional regulator</fullName>
    </submittedName>
</protein>
<dbReference type="Proteomes" id="UP000013047">
    <property type="component" value="Unassembled WGS sequence"/>
</dbReference>